<evidence type="ECO:0000313" key="10">
    <source>
        <dbReference type="Proteomes" id="UP000320393"/>
    </source>
</evidence>
<sequence>MRPRDGLRVEALTVAFRGAGHPVIRGVSFEIAPGEAFGLVGESGSGKSLTCRAILRLLPRGAVGGGRVTYDARSLLELGDAQMQALRGSTIAMIFQDPMTALNPVLRVGDAIAQVIRSHEGLGARAARTRALEMMERVGIRDAARRAAAYPHEFSGGMRQRIHIAMALAARPTLLLADEPTTALDVIVQ</sequence>
<dbReference type="SMART" id="SM00382">
    <property type="entry name" value="AAA"/>
    <property type="match status" value="1"/>
</dbReference>
<evidence type="ECO:0000256" key="3">
    <source>
        <dbReference type="ARBA" id="ARBA00022448"/>
    </source>
</evidence>
<reference evidence="9 10" key="1">
    <citation type="journal article" date="2019" name="Nat. Microbiol.">
        <title>Mediterranean grassland soil C-N compound turnover is dependent on rainfall and depth, and is mediated by genomically divergent microorganisms.</title>
        <authorList>
            <person name="Diamond S."/>
            <person name="Andeer P.F."/>
            <person name="Li Z."/>
            <person name="Crits-Christoph A."/>
            <person name="Burstein D."/>
            <person name="Anantharaman K."/>
            <person name="Lane K.R."/>
            <person name="Thomas B.C."/>
            <person name="Pan C."/>
            <person name="Northen T.R."/>
            <person name="Banfield J.F."/>
        </authorList>
    </citation>
    <scope>NUCLEOTIDE SEQUENCE [LARGE SCALE GENOMIC DNA]</scope>
    <source>
        <strain evidence="9">NP_5</strain>
    </source>
</reference>
<dbReference type="InterPro" id="IPR050388">
    <property type="entry name" value="ABC_Ni/Peptide_Import"/>
</dbReference>
<dbReference type="InterPro" id="IPR027417">
    <property type="entry name" value="P-loop_NTPase"/>
</dbReference>
<dbReference type="GO" id="GO:0005524">
    <property type="term" value="F:ATP binding"/>
    <property type="evidence" value="ECO:0007669"/>
    <property type="project" value="UniProtKB-KW"/>
</dbReference>
<dbReference type="Gene3D" id="3.40.50.300">
    <property type="entry name" value="P-loop containing nucleotide triphosphate hydrolases"/>
    <property type="match status" value="1"/>
</dbReference>
<dbReference type="PANTHER" id="PTHR43297:SF2">
    <property type="entry name" value="DIPEPTIDE TRANSPORT ATP-BINDING PROTEIN DPPD"/>
    <property type="match status" value="1"/>
</dbReference>
<keyword evidence="7" id="KW-0472">Membrane</keyword>
<dbReference type="CDD" id="cd03257">
    <property type="entry name" value="ABC_NikE_OppD_transporters"/>
    <property type="match status" value="1"/>
</dbReference>
<feature type="non-terminal residue" evidence="9">
    <location>
        <position position="189"/>
    </location>
</feature>
<evidence type="ECO:0000256" key="5">
    <source>
        <dbReference type="ARBA" id="ARBA00022741"/>
    </source>
</evidence>
<dbReference type="Pfam" id="PF00005">
    <property type="entry name" value="ABC_tran"/>
    <property type="match status" value="1"/>
</dbReference>
<accession>A0A537M4F1</accession>
<keyword evidence="4" id="KW-1003">Cell membrane</keyword>
<dbReference type="Proteomes" id="UP000320393">
    <property type="component" value="Unassembled WGS sequence"/>
</dbReference>
<dbReference type="PANTHER" id="PTHR43297">
    <property type="entry name" value="OLIGOPEPTIDE TRANSPORT ATP-BINDING PROTEIN APPD"/>
    <property type="match status" value="1"/>
</dbReference>
<keyword evidence="6 9" id="KW-0067">ATP-binding</keyword>
<name>A0A537M4F1_9BACT</name>
<evidence type="ECO:0000256" key="7">
    <source>
        <dbReference type="ARBA" id="ARBA00023136"/>
    </source>
</evidence>
<evidence type="ECO:0000256" key="2">
    <source>
        <dbReference type="ARBA" id="ARBA00005417"/>
    </source>
</evidence>
<comment type="similarity">
    <text evidence="2">Belongs to the ABC transporter superfamily.</text>
</comment>
<protein>
    <submittedName>
        <fullName evidence="9">ABC transporter ATP-binding protein</fullName>
    </submittedName>
</protein>
<evidence type="ECO:0000256" key="4">
    <source>
        <dbReference type="ARBA" id="ARBA00022475"/>
    </source>
</evidence>
<dbReference type="InterPro" id="IPR003593">
    <property type="entry name" value="AAA+_ATPase"/>
</dbReference>
<proteinExistence type="inferred from homology"/>
<evidence type="ECO:0000313" key="9">
    <source>
        <dbReference type="EMBL" id="TMJ15160.1"/>
    </source>
</evidence>
<evidence type="ECO:0000256" key="6">
    <source>
        <dbReference type="ARBA" id="ARBA00022840"/>
    </source>
</evidence>
<organism evidence="9 10">
    <name type="scientific">Candidatus Segetimicrobium genomatis</name>
    <dbReference type="NCBI Taxonomy" id="2569760"/>
    <lineage>
        <taxon>Bacteria</taxon>
        <taxon>Bacillati</taxon>
        <taxon>Candidatus Sysuimicrobiota</taxon>
        <taxon>Candidatus Sysuimicrobiia</taxon>
        <taxon>Candidatus Sysuimicrobiales</taxon>
        <taxon>Candidatus Segetimicrobiaceae</taxon>
        <taxon>Candidatus Segetimicrobium</taxon>
    </lineage>
</organism>
<dbReference type="InterPro" id="IPR003439">
    <property type="entry name" value="ABC_transporter-like_ATP-bd"/>
</dbReference>
<comment type="subcellular location">
    <subcellularLocation>
        <location evidence="1">Cell membrane</location>
        <topology evidence="1">Peripheral membrane protein</topology>
    </subcellularLocation>
</comment>
<dbReference type="EMBL" id="VBAM01000071">
    <property type="protein sequence ID" value="TMJ15160.1"/>
    <property type="molecule type" value="Genomic_DNA"/>
</dbReference>
<gene>
    <name evidence="9" type="ORF">E6H02_02400</name>
</gene>
<dbReference type="GO" id="GO:0005886">
    <property type="term" value="C:plasma membrane"/>
    <property type="evidence" value="ECO:0007669"/>
    <property type="project" value="UniProtKB-SubCell"/>
</dbReference>
<dbReference type="AlphaFoldDB" id="A0A537M4F1"/>
<feature type="domain" description="AAA+ ATPase" evidence="8">
    <location>
        <begin position="33"/>
        <end position="141"/>
    </location>
</feature>
<dbReference type="GO" id="GO:0016887">
    <property type="term" value="F:ATP hydrolysis activity"/>
    <property type="evidence" value="ECO:0007669"/>
    <property type="project" value="InterPro"/>
</dbReference>
<evidence type="ECO:0000259" key="8">
    <source>
        <dbReference type="SMART" id="SM00382"/>
    </source>
</evidence>
<evidence type="ECO:0000256" key="1">
    <source>
        <dbReference type="ARBA" id="ARBA00004202"/>
    </source>
</evidence>
<keyword evidence="3" id="KW-0813">Transport</keyword>
<comment type="caution">
    <text evidence="9">The sequence shown here is derived from an EMBL/GenBank/DDBJ whole genome shotgun (WGS) entry which is preliminary data.</text>
</comment>
<dbReference type="SUPFAM" id="SSF52540">
    <property type="entry name" value="P-loop containing nucleoside triphosphate hydrolases"/>
    <property type="match status" value="1"/>
</dbReference>
<keyword evidence="5" id="KW-0547">Nucleotide-binding</keyword>